<evidence type="ECO:0000313" key="3">
    <source>
        <dbReference type="Proteomes" id="UP001149813"/>
    </source>
</evidence>
<organism evidence="2 3">
    <name type="scientific">Coemansia erecta</name>
    <dbReference type="NCBI Taxonomy" id="147472"/>
    <lineage>
        <taxon>Eukaryota</taxon>
        <taxon>Fungi</taxon>
        <taxon>Fungi incertae sedis</taxon>
        <taxon>Zoopagomycota</taxon>
        <taxon>Kickxellomycotina</taxon>
        <taxon>Kickxellomycetes</taxon>
        <taxon>Kickxellales</taxon>
        <taxon>Kickxellaceae</taxon>
        <taxon>Coemansia</taxon>
    </lineage>
</organism>
<evidence type="ECO:0000256" key="1">
    <source>
        <dbReference type="SAM" id="MobiDB-lite"/>
    </source>
</evidence>
<feature type="region of interest" description="Disordered" evidence="1">
    <location>
        <begin position="250"/>
        <end position="285"/>
    </location>
</feature>
<feature type="region of interest" description="Disordered" evidence="1">
    <location>
        <begin position="1"/>
        <end position="188"/>
    </location>
</feature>
<feature type="compositionally biased region" description="Polar residues" evidence="1">
    <location>
        <begin position="270"/>
        <end position="285"/>
    </location>
</feature>
<feature type="compositionally biased region" description="Polar residues" evidence="1">
    <location>
        <begin position="140"/>
        <end position="158"/>
    </location>
</feature>
<keyword evidence="3" id="KW-1185">Reference proteome</keyword>
<feature type="compositionally biased region" description="Basic residues" evidence="1">
    <location>
        <begin position="1"/>
        <end position="20"/>
    </location>
</feature>
<reference evidence="2" key="1">
    <citation type="submission" date="2022-07" db="EMBL/GenBank/DDBJ databases">
        <title>Phylogenomic reconstructions and comparative analyses of Kickxellomycotina fungi.</title>
        <authorList>
            <person name="Reynolds N.K."/>
            <person name="Stajich J.E."/>
            <person name="Barry K."/>
            <person name="Grigoriev I.V."/>
            <person name="Crous P."/>
            <person name="Smith M.E."/>
        </authorList>
    </citation>
    <scope>NUCLEOTIDE SEQUENCE</scope>
    <source>
        <strain evidence="2">NBRC 32514</strain>
    </source>
</reference>
<sequence length="285" mass="29960">MGSQRGHKIQRGRVGKAKAKKPVDARASIQIAKRNNNGNNRPAGSKQQQYQQQQQQQHSNKRNKKPSKTGKSGSNGISIVGRNRRQSESGGLTIAGSSRTAAGAENMEVEEGYTDEQPRIGGISISGRASASRLPEDTTDGPQQQHYHGYHSYSSNGESEQEDESLYAASGHHYTSERRSRGKRPARRRAGGVFAQCLGQVVGQTGRNTGAGDVAAARPVAAAGGEELAVFLHDLGRYMTATADVVARAAGGSGGGNSDAAGRAARRTMPSLSNGISIAGTSRGH</sequence>
<evidence type="ECO:0000313" key="2">
    <source>
        <dbReference type="EMBL" id="KAJ1722516.1"/>
    </source>
</evidence>
<feature type="compositionally biased region" description="Low complexity" evidence="1">
    <location>
        <begin position="47"/>
        <end position="57"/>
    </location>
</feature>
<comment type="caution">
    <text evidence="2">The sequence shown here is derived from an EMBL/GenBank/DDBJ whole genome shotgun (WGS) entry which is preliminary data.</text>
</comment>
<dbReference type="EMBL" id="JANBOJ010000108">
    <property type="protein sequence ID" value="KAJ1722516.1"/>
    <property type="molecule type" value="Genomic_DNA"/>
</dbReference>
<dbReference type="AlphaFoldDB" id="A0A9W8CSD0"/>
<accession>A0A9W8CSD0</accession>
<feature type="compositionally biased region" description="Low complexity" evidence="1">
    <location>
        <begin position="119"/>
        <end position="133"/>
    </location>
</feature>
<feature type="compositionally biased region" description="Polar residues" evidence="1">
    <location>
        <begin position="33"/>
        <end position="46"/>
    </location>
</feature>
<proteinExistence type="predicted"/>
<dbReference type="Proteomes" id="UP001149813">
    <property type="component" value="Unassembled WGS sequence"/>
</dbReference>
<protein>
    <submittedName>
        <fullName evidence="2">Uncharacterized protein</fullName>
    </submittedName>
</protein>
<feature type="compositionally biased region" description="Basic residues" evidence="1">
    <location>
        <begin position="59"/>
        <end position="68"/>
    </location>
</feature>
<name>A0A9W8CSD0_9FUNG</name>
<gene>
    <name evidence="2" type="ORF">LPJ53_003075</name>
</gene>